<dbReference type="PROSITE" id="PS50109">
    <property type="entry name" value="HIS_KIN"/>
    <property type="match status" value="1"/>
</dbReference>
<name>A0A8S1RGB0_9CILI</name>
<feature type="transmembrane region" description="Helical" evidence="3">
    <location>
        <begin position="97"/>
        <end position="116"/>
    </location>
</feature>
<keyword evidence="3" id="KW-1133">Transmembrane helix</keyword>
<dbReference type="PANTHER" id="PTHR43719:SF28">
    <property type="entry name" value="PEROXIDE STRESS-ACTIVATED HISTIDINE KINASE MAK1-RELATED"/>
    <property type="match status" value="1"/>
</dbReference>
<evidence type="ECO:0000259" key="5">
    <source>
        <dbReference type="PROSITE" id="PS50110"/>
    </source>
</evidence>
<evidence type="ECO:0000313" key="6">
    <source>
        <dbReference type="EMBL" id="CAD8126362.1"/>
    </source>
</evidence>
<feature type="modified residue" description="4-aspartylphosphate" evidence="2">
    <location>
        <position position="863"/>
    </location>
</feature>
<dbReference type="GO" id="GO:0000155">
    <property type="term" value="F:phosphorelay sensor kinase activity"/>
    <property type="evidence" value="ECO:0007669"/>
    <property type="project" value="InterPro"/>
</dbReference>
<dbReference type="Proteomes" id="UP000692954">
    <property type="component" value="Unassembled WGS sequence"/>
</dbReference>
<dbReference type="CDD" id="cd00082">
    <property type="entry name" value="HisKA"/>
    <property type="match status" value="1"/>
</dbReference>
<dbReference type="SMART" id="SM00388">
    <property type="entry name" value="HisKA"/>
    <property type="match status" value="1"/>
</dbReference>
<dbReference type="PANTHER" id="PTHR43719">
    <property type="entry name" value="TWO-COMPONENT HISTIDINE KINASE"/>
    <property type="match status" value="1"/>
</dbReference>
<dbReference type="CDD" id="cd17546">
    <property type="entry name" value="REC_hyHK_CKI1_RcsC-like"/>
    <property type="match status" value="1"/>
</dbReference>
<feature type="domain" description="Histidine kinase" evidence="4">
    <location>
        <begin position="467"/>
        <end position="695"/>
    </location>
</feature>
<comment type="caution">
    <text evidence="6">The sequence shown here is derived from an EMBL/GenBank/DDBJ whole genome shotgun (WGS) entry which is preliminary data.</text>
</comment>
<evidence type="ECO:0000256" key="1">
    <source>
        <dbReference type="ARBA" id="ARBA00022553"/>
    </source>
</evidence>
<dbReference type="PROSITE" id="PS50110">
    <property type="entry name" value="RESPONSE_REGULATORY"/>
    <property type="match status" value="1"/>
</dbReference>
<evidence type="ECO:0000259" key="4">
    <source>
        <dbReference type="PROSITE" id="PS50109"/>
    </source>
</evidence>
<feature type="domain" description="Response regulatory" evidence="5">
    <location>
        <begin position="808"/>
        <end position="929"/>
    </location>
</feature>
<dbReference type="SMART" id="SM00448">
    <property type="entry name" value="REC"/>
    <property type="match status" value="1"/>
</dbReference>
<feature type="transmembrane region" description="Helical" evidence="3">
    <location>
        <begin position="136"/>
        <end position="160"/>
    </location>
</feature>
<evidence type="ECO:0000256" key="3">
    <source>
        <dbReference type="SAM" id="Phobius"/>
    </source>
</evidence>
<evidence type="ECO:0000313" key="7">
    <source>
        <dbReference type="Proteomes" id="UP000692954"/>
    </source>
</evidence>
<gene>
    <name evidence="6" type="ORF">PSON_ATCC_30995.1.T1660134</name>
</gene>
<dbReference type="OrthoDB" id="449244at2759"/>
<accession>A0A8S1RGB0</accession>
<keyword evidence="3" id="KW-0472">Membrane</keyword>
<dbReference type="Pfam" id="PF00512">
    <property type="entry name" value="HisKA"/>
    <property type="match status" value="1"/>
</dbReference>
<keyword evidence="3" id="KW-0812">Transmembrane</keyword>
<dbReference type="SMART" id="SM00387">
    <property type="entry name" value="HATPase_c"/>
    <property type="match status" value="1"/>
</dbReference>
<dbReference type="InterPro" id="IPR005467">
    <property type="entry name" value="His_kinase_dom"/>
</dbReference>
<feature type="transmembrane region" description="Helical" evidence="3">
    <location>
        <begin position="39"/>
        <end position="62"/>
    </location>
</feature>
<dbReference type="EMBL" id="CAJJDN010000166">
    <property type="protein sequence ID" value="CAD8126362.1"/>
    <property type="molecule type" value="Genomic_DNA"/>
</dbReference>
<dbReference type="InterPro" id="IPR050956">
    <property type="entry name" value="2C_system_His_kinase"/>
</dbReference>
<dbReference type="AlphaFoldDB" id="A0A8S1RGB0"/>
<dbReference type="InterPro" id="IPR003661">
    <property type="entry name" value="HisK_dim/P_dom"/>
</dbReference>
<keyword evidence="7" id="KW-1185">Reference proteome</keyword>
<sequence>MKKQHQSILEKVTILIILIANIIQGSWWIYLAINEEYIINYQLCILQTICLLTRICQSLLIYKNLGLKLFLHVVSLLYYIVYIESFLLLQYNQPLDILTNSFLMMIAYIQYVSIAVQKLSQICKIGLPIYLVTRTIWILISSFKLQNLENLVIVIVFFIWRQKKMFKMISLFKKQKNNLIRNLLQLLKIIQCIHKQNHKAKQQIKSPKKCFTILLKDLPDEHKLKQYSNLTSFSRSQKFNRSFVSSQNSMFQLYQNLINLFPHGLLILNQAQQINYINKKCEKILECQGSELVLEKVKMCVNSAKMQDNLSELSNKVFKKQLHYYALQQIVKKLQSHNLPFDVLDIILQPQKYFEILEHNQIQISKDILQSFNQQIFIYEWFIKSELMIHNFQKKLKLIIIPTSMTNQQQEYFSAPSQIKSSSKSHFSNSNDPENPVLLIIIKNITSKYKCQQLRDEQIIHHSLIKSFSHELRTPLNSCQQMLNLMKYQSSTKNYQEYLDIAQCSITLLIHQINDILDYAAIQSFSFSYNIQNFTLNQIIEEIEHLYKIQMAQKSIEFKIEISEQLINKSISNDKQRITQLLVNLLNNSVKFTQEGGTICLSIIEVNILYINIIVKDNGIGIDEHKLNQIQNSLHDTLEFGAFMKSHSAIKQLGLGLNIAAKLIEGLVESKDNKLIINSKKSKGTIVQFQIENYQYKNQMSSHLPNPQSEKLSFQRHQTQGLLDYDEIIQTIKENPKIKNQKEYIDKDLDSYNNTSRLNDLDKQPQIFLPVSPCYFSNKFNYSNEYLQNQQESQFPTRQQSICQNCIHILIVDDIPFNQIALKMILQKFSMEADQAFDGYQAIEMVKQKQQQHCQTYKLIFMDIEMPGIDGFQTSKHILEITSNQTFIVICSAYDTQENLQQGRNLGINTFIIKPVKQDELGVVLNQVFEDK</sequence>
<feature type="transmembrane region" description="Helical" evidence="3">
    <location>
        <begin position="69"/>
        <end position="91"/>
    </location>
</feature>
<proteinExistence type="predicted"/>
<dbReference type="Pfam" id="PF02518">
    <property type="entry name" value="HATPase_c"/>
    <property type="match status" value="1"/>
</dbReference>
<keyword evidence="1 2" id="KW-0597">Phosphoprotein</keyword>
<protein>
    <submittedName>
        <fullName evidence="6">Uncharacterized protein</fullName>
    </submittedName>
</protein>
<dbReference type="InterPro" id="IPR003594">
    <property type="entry name" value="HATPase_dom"/>
</dbReference>
<feature type="transmembrane region" description="Helical" evidence="3">
    <location>
        <begin position="12"/>
        <end position="33"/>
    </location>
</feature>
<organism evidence="6 7">
    <name type="scientific">Paramecium sonneborni</name>
    <dbReference type="NCBI Taxonomy" id="65129"/>
    <lineage>
        <taxon>Eukaryota</taxon>
        <taxon>Sar</taxon>
        <taxon>Alveolata</taxon>
        <taxon>Ciliophora</taxon>
        <taxon>Intramacronucleata</taxon>
        <taxon>Oligohymenophorea</taxon>
        <taxon>Peniculida</taxon>
        <taxon>Parameciidae</taxon>
        <taxon>Paramecium</taxon>
    </lineage>
</organism>
<evidence type="ECO:0000256" key="2">
    <source>
        <dbReference type="PROSITE-ProRule" id="PRU00169"/>
    </source>
</evidence>
<dbReference type="InterPro" id="IPR001789">
    <property type="entry name" value="Sig_transdc_resp-reg_receiver"/>
</dbReference>
<reference evidence="6" key="1">
    <citation type="submission" date="2021-01" db="EMBL/GenBank/DDBJ databases">
        <authorList>
            <consortium name="Genoscope - CEA"/>
            <person name="William W."/>
        </authorList>
    </citation>
    <scope>NUCLEOTIDE SEQUENCE</scope>
</reference>
<dbReference type="Pfam" id="PF00072">
    <property type="entry name" value="Response_reg"/>
    <property type="match status" value="1"/>
</dbReference>